<dbReference type="GO" id="GO:0005525">
    <property type="term" value="F:GTP binding"/>
    <property type="evidence" value="ECO:0007669"/>
    <property type="project" value="UniProtKB-KW"/>
</dbReference>
<dbReference type="SUPFAM" id="SSF52540">
    <property type="entry name" value="P-loop containing nucleoside triphosphate hydrolases"/>
    <property type="match status" value="1"/>
</dbReference>
<evidence type="ECO:0000313" key="4">
    <source>
        <dbReference type="EMBL" id="VDP09830.1"/>
    </source>
</evidence>
<dbReference type="PANTHER" id="PTHR47977">
    <property type="entry name" value="RAS-RELATED PROTEIN RAB"/>
    <property type="match status" value="1"/>
</dbReference>
<evidence type="ECO:0000256" key="1">
    <source>
        <dbReference type="ARBA" id="ARBA00022741"/>
    </source>
</evidence>
<feature type="compositionally biased region" description="Basic and acidic residues" evidence="3">
    <location>
        <begin position="174"/>
        <end position="184"/>
    </location>
</feature>
<keyword evidence="5" id="KW-1185">Reference proteome</keyword>
<dbReference type="CDD" id="cd00154">
    <property type="entry name" value="Rab"/>
    <property type="match status" value="1"/>
</dbReference>
<dbReference type="Proteomes" id="UP000270296">
    <property type="component" value="Unassembled WGS sequence"/>
</dbReference>
<organism evidence="6">
    <name type="scientific">Soboliphyme baturini</name>
    <dbReference type="NCBI Taxonomy" id="241478"/>
    <lineage>
        <taxon>Eukaryota</taxon>
        <taxon>Metazoa</taxon>
        <taxon>Ecdysozoa</taxon>
        <taxon>Nematoda</taxon>
        <taxon>Enoplea</taxon>
        <taxon>Dorylaimia</taxon>
        <taxon>Dioctophymatida</taxon>
        <taxon>Dioctophymatoidea</taxon>
        <taxon>Soboliphymatidae</taxon>
        <taxon>Soboliphyme</taxon>
    </lineage>
</organism>
<dbReference type="InterPro" id="IPR005225">
    <property type="entry name" value="Small_GTP-bd"/>
</dbReference>
<dbReference type="InterPro" id="IPR027417">
    <property type="entry name" value="P-loop_NTPase"/>
</dbReference>
<reference evidence="4 5" key="2">
    <citation type="submission" date="2018-11" db="EMBL/GenBank/DDBJ databases">
        <authorList>
            <consortium name="Pathogen Informatics"/>
        </authorList>
    </citation>
    <scope>NUCLEOTIDE SEQUENCE [LARGE SCALE GENOMIC DNA]</scope>
</reference>
<dbReference type="WBParaSite" id="SBAD_0000660101-mRNA-1">
    <property type="protein sequence ID" value="SBAD_0000660101-mRNA-1"/>
    <property type="gene ID" value="SBAD_0000660101"/>
</dbReference>
<evidence type="ECO:0000256" key="2">
    <source>
        <dbReference type="ARBA" id="ARBA00023134"/>
    </source>
</evidence>
<dbReference type="EMBL" id="UZAM01009682">
    <property type="protein sequence ID" value="VDP09830.1"/>
    <property type="molecule type" value="Genomic_DNA"/>
</dbReference>
<keyword evidence="1" id="KW-0547">Nucleotide-binding</keyword>
<keyword evidence="2" id="KW-0342">GTP-binding</keyword>
<dbReference type="SMART" id="SM00175">
    <property type="entry name" value="RAB"/>
    <property type="match status" value="1"/>
</dbReference>
<dbReference type="PRINTS" id="PR00449">
    <property type="entry name" value="RASTRNSFRMNG"/>
</dbReference>
<reference evidence="6" key="1">
    <citation type="submission" date="2016-06" db="UniProtKB">
        <authorList>
            <consortium name="WormBaseParasite"/>
        </authorList>
    </citation>
    <scope>IDENTIFICATION</scope>
</reference>
<protein>
    <submittedName>
        <fullName evidence="6">Ras-related protein Rab-18</fullName>
    </submittedName>
</protein>
<evidence type="ECO:0000313" key="5">
    <source>
        <dbReference type="Proteomes" id="UP000270296"/>
    </source>
</evidence>
<sequence length="437" mass="49214">MDSNNFQHVRTVAEAPQVLGHTEAWHKISVTVKATALISSFHIANLPYGNTANMDGLTLRVAIHTLIQLVSRCSCCSSFCDFDPRRTILFNRSLYNADRPSVPVRQSSPANAIAHDADAYSLPSHFVRKMPGNCHRLNLCSSPKSPSPSFGRRRATDVITTKTPNSDVFDDDEKQGKEKTAMDEDKGVTENSHLVQYKNLKTEMAEHKKLIKVTDLNYPIDHTFRIMMAGDSAVGKSSIILRMVRDNFSPVMSSTIGVDFQVKILPVDHKWVALQLWDTAGQERYRSLCRSYFRRADAVLMVYDCSNVDSFLNGTTPKGTPIVLCCNKCDLRKDDLSCKFVDVTEGRRLAASINTEYFEVSAKDGTNIQQMGHYLARCLLKKKATDMDSERTILSIESQSRRCLECSDYLEADRQTGRNRSHFGLPSEREELRHCVV</sequence>
<evidence type="ECO:0000313" key="6">
    <source>
        <dbReference type="WBParaSite" id="SBAD_0000660101-mRNA-1"/>
    </source>
</evidence>
<dbReference type="GO" id="GO:0003924">
    <property type="term" value="F:GTPase activity"/>
    <property type="evidence" value="ECO:0007669"/>
    <property type="project" value="InterPro"/>
</dbReference>
<dbReference type="PROSITE" id="PS51419">
    <property type="entry name" value="RAB"/>
    <property type="match status" value="1"/>
</dbReference>
<dbReference type="Pfam" id="PF00071">
    <property type="entry name" value="Ras"/>
    <property type="match status" value="1"/>
</dbReference>
<dbReference type="SMART" id="SM00176">
    <property type="entry name" value="RAN"/>
    <property type="match status" value="1"/>
</dbReference>
<accession>A0A183IRV7</accession>
<dbReference type="Gene3D" id="3.40.50.300">
    <property type="entry name" value="P-loop containing nucleotide triphosphate hydrolases"/>
    <property type="match status" value="1"/>
</dbReference>
<name>A0A183IRV7_9BILA</name>
<dbReference type="InterPro" id="IPR001806">
    <property type="entry name" value="Small_GTPase"/>
</dbReference>
<dbReference type="FunFam" id="3.40.50.300:FF:001447">
    <property type="entry name" value="Ras-related protein Rab-1B"/>
    <property type="match status" value="1"/>
</dbReference>
<dbReference type="SMART" id="SM00174">
    <property type="entry name" value="RHO"/>
    <property type="match status" value="1"/>
</dbReference>
<feature type="region of interest" description="Disordered" evidence="3">
    <location>
        <begin position="161"/>
        <end position="184"/>
    </location>
</feature>
<dbReference type="SMART" id="SM00173">
    <property type="entry name" value="RAS"/>
    <property type="match status" value="1"/>
</dbReference>
<dbReference type="InterPro" id="IPR050227">
    <property type="entry name" value="Rab"/>
</dbReference>
<evidence type="ECO:0000256" key="3">
    <source>
        <dbReference type="SAM" id="MobiDB-lite"/>
    </source>
</evidence>
<dbReference type="AlphaFoldDB" id="A0A183IRV7"/>
<gene>
    <name evidence="4" type="ORF">SBAD_LOCUS6355</name>
</gene>
<proteinExistence type="predicted"/>
<dbReference type="PROSITE" id="PS51421">
    <property type="entry name" value="RAS"/>
    <property type="match status" value="1"/>
</dbReference>
<dbReference type="NCBIfam" id="TIGR00231">
    <property type="entry name" value="small_GTP"/>
    <property type="match status" value="1"/>
</dbReference>